<dbReference type="Gene3D" id="1.20.120.520">
    <property type="entry name" value="nmb1532 protein domain like"/>
    <property type="match status" value="1"/>
</dbReference>
<name>A0A1X6P4I7_PORUM</name>
<evidence type="ECO:0000313" key="3">
    <source>
        <dbReference type="Proteomes" id="UP000218209"/>
    </source>
</evidence>
<dbReference type="Proteomes" id="UP000218209">
    <property type="component" value="Unassembled WGS sequence"/>
</dbReference>
<feature type="region of interest" description="Disordered" evidence="1">
    <location>
        <begin position="26"/>
        <end position="66"/>
    </location>
</feature>
<dbReference type="OrthoDB" id="197846at2759"/>
<sequence>MVILERVLRNSVDQALKRLTRRLRSDGMAAEARKRSARLRPGEAARVARQSGARKRSHRDAVVSSPPPTPAPFIIHGWRWHHLSVARDLAHLARVVSVAPPAPTPPVCSAGGGATAAATLDGLNFLVAHNFGVHNTVEERLLFPWLASTLPRGHPAVAALPAFARRRRALADRLAAATSAATAAGGGTGAAGAPADTPACRAVWGGGVAPALGRLAADAAALYAEEEALLIPAVAAHVSLGGQAALNRRIIRLLGGGGGWPALPAKPLFFTRCCLGGPARARAGGRAAGGGGGGGGWLGTRLAHAAASAGATPLGRSLAGHASRRRGGGGGGGGGGLLWPFGPLDGWRGGGGGHRRGAAATAAMTVTPADRAAWAGAVPAVVRALVPRWRRRLYAPKAGALVD</sequence>
<gene>
    <name evidence="2" type="ORF">BU14_0231s0006</name>
</gene>
<protein>
    <submittedName>
        <fullName evidence="2">Uncharacterized protein</fullName>
    </submittedName>
</protein>
<reference evidence="2 3" key="1">
    <citation type="submission" date="2017-03" db="EMBL/GenBank/DDBJ databases">
        <title>WGS assembly of Porphyra umbilicalis.</title>
        <authorList>
            <person name="Brawley S.H."/>
            <person name="Blouin N.A."/>
            <person name="Ficko-Blean E."/>
            <person name="Wheeler G.L."/>
            <person name="Lohr M."/>
            <person name="Goodson H.V."/>
            <person name="Jenkins J.W."/>
            <person name="Blaby-Haas C.E."/>
            <person name="Helliwell K.E."/>
            <person name="Chan C."/>
            <person name="Marriage T."/>
            <person name="Bhattacharya D."/>
            <person name="Klein A.S."/>
            <person name="Badis Y."/>
            <person name="Brodie J."/>
            <person name="Cao Y."/>
            <person name="Collen J."/>
            <person name="Dittami S.M."/>
            <person name="Gachon C.M."/>
            <person name="Green B.R."/>
            <person name="Karpowicz S."/>
            <person name="Kim J.W."/>
            <person name="Kudahl U."/>
            <person name="Lin S."/>
            <person name="Michel G."/>
            <person name="Mittag M."/>
            <person name="Olson B.J."/>
            <person name="Pangilinan J."/>
            <person name="Peng Y."/>
            <person name="Qiu H."/>
            <person name="Shu S."/>
            <person name="Singer J.T."/>
            <person name="Smith A.G."/>
            <person name="Sprecher B.N."/>
            <person name="Wagner V."/>
            <person name="Wang W."/>
            <person name="Wang Z.-Y."/>
            <person name="Yan J."/>
            <person name="Yarish C."/>
            <person name="Zoeuner-Riek S."/>
            <person name="Zhuang Y."/>
            <person name="Zou Y."/>
            <person name="Lindquist E.A."/>
            <person name="Grimwood J."/>
            <person name="Barry K."/>
            <person name="Rokhsar D.S."/>
            <person name="Schmutz J."/>
            <person name="Stiller J.W."/>
            <person name="Grossman A.R."/>
            <person name="Prochnik S.E."/>
        </authorList>
    </citation>
    <scope>NUCLEOTIDE SEQUENCE [LARGE SCALE GENOMIC DNA]</scope>
    <source>
        <strain evidence="2">4086291</strain>
    </source>
</reference>
<organism evidence="2 3">
    <name type="scientific">Porphyra umbilicalis</name>
    <name type="common">Purple laver</name>
    <name type="synonym">Red alga</name>
    <dbReference type="NCBI Taxonomy" id="2786"/>
    <lineage>
        <taxon>Eukaryota</taxon>
        <taxon>Rhodophyta</taxon>
        <taxon>Bangiophyceae</taxon>
        <taxon>Bangiales</taxon>
        <taxon>Bangiaceae</taxon>
        <taxon>Porphyra</taxon>
    </lineage>
</organism>
<keyword evidence="3" id="KW-1185">Reference proteome</keyword>
<evidence type="ECO:0000313" key="2">
    <source>
        <dbReference type="EMBL" id="OSX75553.1"/>
    </source>
</evidence>
<accession>A0A1X6P4I7</accession>
<dbReference type="AlphaFoldDB" id="A0A1X6P4I7"/>
<dbReference type="EMBL" id="KV918899">
    <property type="protein sequence ID" value="OSX75553.1"/>
    <property type="molecule type" value="Genomic_DNA"/>
</dbReference>
<evidence type="ECO:0000256" key="1">
    <source>
        <dbReference type="SAM" id="MobiDB-lite"/>
    </source>
</evidence>
<proteinExistence type="predicted"/>